<dbReference type="Pfam" id="PF16976">
    <property type="entry name" value="RcpC"/>
    <property type="match status" value="1"/>
</dbReference>
<dbReference type="SMART" id="SM00858">
    <property type="entry name" value="SAF"/>
    <property type="match status" value="1"/>
</dbReference>
<feature type="domain" description="SAF" evidence="2">
    <location>
        <begin position="48"/>
        <end position="116"/>
    </location>
</feature>
<feature type="region of interest" description="Disordered" evidence="1">
    <location>
        <begin position="232"/>
        <end position="270"/>
    </location>
</feature>
<dbReference type="Proteomes" id="UP001597101">
    <property type="component" value="Unassembled WGS sequence"/>
</dbReference>
<evidence type="ECO:0000313" key="3">
    <source>
        <dbReference type="EMBL" id="MFD0917026.1"/>
    </source>
</evidence>
<feature type="compositionally biased region" description="Polar residues" evidence="1">
    <location>
        <begin position="232"/>
        <end position="243"/>
    </location>
</feature>
<dbReference type="InterPro" id="IPR013974">
    <property type="entry name" value="SAF"/>
</dbReference>
<dbReference type="InterPro" id="IPR031571">
    <property type="entry name" value="RcpC_dom"/>
</dbReference>
<dbReference type="Pfam" id="PF08666">
    <property type="entry name" value="SAF"/>
    <property type="match status" value="1"/>
</dbReference>
<reference evidence="4" key="1">
    <citation type="journal article" date="2019" name="Int. J. Syst. Evol. Microbiol.">
        <title>The Global Catalogue of Microorganisms (GCM) 10K type strain sequencing project: providing services to taxonomists for standard genome sequencing and annotation.</title>
        <authorList>
            <consortium name="The Broad Institute Genomics Platform"/>
            <consortium name="The Broad Institute Genome Sequencing Center for Infectious Disease"/>
            <person name="Wu L."/>
            <person name="Ma J."/>
        </authorList>
    </citation>
    <scope>NUCLEOTIDE SEQUENCE [LARGE SCALE GENOMIC DNA]</scope>
    <source>
        <strain evidence="4">CCUG 60023</strain>
    </source>
</reference>
<organism evidence="3 4">
    <name type="scientific">Pseudahrensia aquimaris</name>
    <dbReference type="NCBI Taxonomy" id="744461"/>
    <lineage>
        <taxon>Bacteria</taxon>
        <taxon>Pseudomonadati</taxon>
        <taxon>Pseudomonadota</taxon>
        <taxon>Alphaproteobacteria</taxon>
        <taxon>Hyphomicrobiales</taxon>
        <taxon>Ahrensiaceae</taxon>
        <taxon>Pseudahrensia</taxon>
    </lineage>
</organism>
<name>A0ABW3FEY1_9HYPH</name>
<dbReference type="EMBL" id="JBHTJV010000009">
    <property type="protein sequence ID" value="MFD0917026.1"/>
    <property type="molecule type" value="Genomic_DNA"/>
</dbReference>
<keyword evidence="4" id="KW-1185">Reference proteome</keyword>
<protein>
    <submittedName>
        <fullName evidence="3">Flp pilus assembly protein CpaB</fullName>
    </submittedName>
</protein>
<proteinExistence type="predicted"/>
<dbReference type="CDD" id="cd11614">
    <property type="entry name" value="SAF_CpaB_FlgA_like"/>
    <property type="match status" value="1"/>
</dbReference>
<dbReference type="NCBIfam" id="TIGR03177">
    <property type="entry name" value="pilus_cpaB"/>
    <property type="match status" value="1"/>
</dbReference>
<dbReference type="InterPro" id="IPR017592">
    <property type="entry name" value="Pilus_assmbl_Flp-typ_CpaB"/>
</dbReference>
<evidence type="ECO:0000259" key="2">
    <source>
        <dbReference type="SMART" id="SM00858"/>
    </source>
</evidence>
<sequence>MKPMQMIVLGIALIAAVGLAFVARNMMAPSAAPVVVASNAPVQSIPTVDVLVANEAIPMGSSLTEERLAWEEWPQTSLRDSFITRESDPEALETYAKQIARSSFFEGEPIRQQKLVQSESGYLSAILPAGKRAASVRIQAETSAGGFILPNDRVDVIMSYKDNQDRWMTNTILTNVRVLAIDQLVEEKDGEKFQIGETATLELSAYQAEVLTVSKAASSNQLTLVLRSVADSNPSLSGTSKTDLGSKEEEVGSTVRMIRGGDSSDVRTKK</sequence>
<comment type="caution">
    <text evidence="3">The sequence shown here is derived from an EMBL/GenBank/DDBJ whole genome shotgun (WGS) entry which is preliminary data.</text>
</comment>
<accession>A0ABW3FEY1</accession>
<gene>
    <name evidence="3" type="primary">cpaB</name>
    <name evidence="3" type="ORF">ACFQ14_11455</name>
</gene>
<dbReference type="RefSeq" id="WP_377212866.1">
    <property type="nucleotide sequence ID" value="NZ_JBHTJV010000009.1"/>
</dbReference>
<evidence type="ECO:0000313" key="4">
    <source>
        <dbReference type="Proteomes" id="UP001597101"/>
    </source>
</evidence>
<evidence type="ECO:0000256" key="1">
    <source>
        <dbReference type="SAM" id="MobiDB-lite"/>
    </source>
</evidence>